<dbReference type="OrthoDB" id="1301613at2759"/>
<dbReference type="EMBL" id="AUSU01006723">
    <property type="protein sequence ID" value="EPS61600.1"/>
    <property type="molecule type" value="Genomic_DNA"/>
</dbReference>
<name>S8C3Z3_9LAMI</name>
<evidence type="ECO:0000313" key="1">
    <source>
        <dbReference type="EMBL" id="EPS61600.1"/>
    </source>
</evidence>
<keyword evidence="2" id="KW-1185">Reference proteome</keyword>
<dbReference type="InterPro" id="IPR052035">
    <property type="entry name" value="ZnF_BED_domain_contain"/>
</dbReference>
<dbReference type="PANTHER" id="PTHR46481">
    <property type="entry name" value="ZINC FINGER BED DOMAIN-CONTAINING PROTEIN 4"/>
    <property type="match status" value="1"/>
</dbReference>
<comment type="caution">
    <text evidence="1">The sequence shown here is derived from an EMBL/GenBank/DDBJ whole genome shotgun (WGS) entry which is preliminary data.</text>
</comment>
<proteinExistence type="predicted"/>
<protein>
    <submittedName>
        <fullName evidence="1">Transposase</fullName>
    </submittedName>
</protein>
<feature type="non-terminal residue" evidence="1">
    <location>
        <position position="1"/>
    </location>
</feature>
<dbReference type="InterPro" id="IPR012337">
    <property type="entry name" value="RNaseH-like_sf"/>
</dbReference>
<organism evidence="1 2">
    <name type="scientific">Genlisea aurea</name>
    <dbReference type="NCBI Taxonomy" id="192259"/>
    <lineage>
        <taxon>Eukaryota</taxon>
        <taxon>Viridiplantae</taxon>
        <taxon>Streptophyta</taxon>
        <taxon>Embryophyta</taxon>
        <taxon>Tracheophyta</taxon>
        <taxon>Spermatophyta</taxon>
        <taxon>Magnoliopsida</taxon>
        <taxon>eudicotyledons</taxon>
        <taxon>Gunneridae</taxon>
        <taxon>Pentapetalae</taxon>
        <taxon>asterids</taxon>
        <taxon>lamiids</taxon>
        <taxon>Lamiales</taxon>
        <taxon>Lentibulariaceae</taxon>
        <taxon>Genlisea</taxon>
    </lineage>
</organism>
<evidence type="ECO:0000313" key="2">
    <source>
        <dbReference type="Proteomes" id="UP000015453"/>
    </source>
</evidence>
<dbReference type="SUPFAM" id="SSF140996">
    <property type="entry name" value="Hermes dimerisation domain"/>
    <property type="match status" value="1"/>
</dbReference>
<gene>
    <name evidence="1" type="ORF">M569_13195</name>
</gene>
<dbReference type="Proteomes" id="UP000015453">
    <property type="component" value="Unassembled WGS sequence"/>
</dbReference>
<sequence>ENGEEIAKCKSCGAHIRANSTRNGTSGLRSHNSSCKSKLKSTDETQTLLNFSTVSGLSSEISMTTLRCDQETIRKALVELVVGAELPFKFVTRHEFKHFMNIVCPKFKVPSRWTVQRDVYELFCSQKEKMKKILTKSGQRVCLTTDCWTFCQNVSYLCLTAHYIDENWILHKSLLNFCPISSHKGGDWYDCC</sequence>
<dbReference type="PANTHER" id="PTHR46481:SF7">
    <property type="entry name" value="ZINC FINGER BED DOMAIN-CONTAINING PROTEIN RICESLEEPER 2-LIKE"/>
    <property type="match status" value="1"/>
</dbReference>
<dbReference type="SUPFAM" id="SSF53098">
    <property type="entry name" value="Ribonuclease H-like"/>
    <property type="match status" value="1"/>
</dbReference>
<dbReference type="AlphaFoldDB" id="S8C3Z3"/>
<reference evidence="1 2" key="1">
    <citation type="journal article" date="2013" name="BMC Genomics">
        <title>The miniature genome of a carnivorous plant Genlisea aurea contains a low number of genes and short non-coding sequences.</title>
        <authorList>
            <person name="Leushkin E.V."/>
            <person name="Sutormin R.A."/>
            <person name="Nabieva E.R."/>
            <person name="Penin A.A."/>
            <person name="Kondrashov A.S."/>
            <person name="Logacheva M.D."/>
        </authorList>
    </citation>
    <scope>NUCLEOTIDE SEQUENCE [LARGE SCALE GENOMIC DNA]</scope>
</reference>
<accession>S8C3Z3</accession>